<dbReference type="AlphaFoldDB" id="A0A561UPV4"/>
<evidence type="ECO:0000313" key="3">
    <source>
        <dbReference type="Proteomes" id="UP000317940"/>
    </source>
</evidence>
<dbReference type="Pfam" id="PF00550">
    <property type="entry name" value="PP-binding"/>
    <property type="match status" value="1"/>
</dbReference>
<sequence>MTDPAPALPSPTTATDPLLRSRVLTGIGELLPRVLGRELPELAENACLFDELGLTSASTLELILELEESLEIQIDVERIDQDALRSVASLADFVAANTVPEE</sequence>
<dbReference type="Gene3D" id="1.10.1200.10">
    <property type="entry name" value="ACP-like"/>
    <property type="match status" value="1"/>
</dbReference>
<evidence type="ECO:0000259" key="1">
    <source>
        <dbReference type="PROSITE" id="PS50075"/>
    </source>
</evidence>
<dbReference type="EMBL" id="VIWT01000001">
    <property type="protein sequence ID" value="TWG01364.1"/>
    <property type="molecule type" value="Genomic_DNA"/>
</dbReference>
<organism evidence="2 3">
    <name type="scientific">Kitasatospora viridis</name>
    <dbReference type="NCBI Taxonomy" id="281105"/>
    <lineage>
        <taxon>Bacteria</taxon>
        <taxon>Bacillati</taxon>
        <taxon>Actinomycetota</taxon>
        <taxon>Actinomycetes</taxon>
        <taxon>Kitasatosporales</taxon>
        <taxon>Streptomycetaceae</taxon>
        <taxon>Kitasatospora</taxon>
    </lineage>
</organism>
<proteinExistence type="predicted"/>
<dbReference type="SUPFAM" id="SSF47336">
    <property type="entry name" value="ACP-like"/>
    <property type="match status" value="1"/>
</dbReference>
<feature type="domain" description="Carrier" evidence="1">
    <location>
        <begin position="18"/>
        <end position="98"/>
    </location>
</feature>
<dbReference type="InterPro" id="IPR009081">
    <property type="entry name" value="PP-bd_ACP"/>
</dbReference>
<protein>
    <submittedName>
        <fullName evidence="2">Acyl carrier protein</fullName>
    </submittedName>
</protein>
<dbReference type="Proteomes" id="UP000317940">
    <property type="component" value="Unassembled WGS sequence"/>
</dbReference>
<dbReference type="RefSeq" id="WP_145907579.1">
    <property type="nucleotide sequence ID" value="NZ_BAAAMZ010000007.1"/>
</dbReference>
<dbReference type="OrthoDB" id="3699607at2"/>
<name>A0A561UPV4_9ACTN</name>
<gene>
    <name evidence="2" type="ORF">FHX73_115257</name>
</gene>
<dbReference type="PROSITE" id="PS50075">
    <property type="entry name" value="CARRIER"/>
    <property type="match status" value="1"/>
</dbReference>
<comment type="caution">
    <text evidence="2">The sequence shown here is derived from an EMBL/GenBank/DDBJ whole genome shotgun (WGS) entry which is preliminary data.</text>
</comment>
<accession>A0A561UPV4</accession>
<reference evidence="2 3" key="1">
    <citation type="submission" date="2019-06" db="EMBL/GenBank/DDBJ databases">
        <title>Sequencing the genomes of 1000 actinobacteria strains.</title>
        <authorList>
            <person name="Klenk H.-P."/>
        </authorList>
    </citation>
    <scope>NUCLEOTIDE SEQUENCE [LARGE SCALE GENOMIC DNA]</scope>
    <source>
        <strain evidence="2 3">DSM 44826</strain>
    </source>
</reference>
<dbReference type="InterPro" id="IPR036736">
    <property type="entry name" value="ACP-like_sf"/>
</dbReference>
<keyword evidence="3" id="KW-1185">Reference proteome</keyword>
<evidence type="ECO:0000313" key="2">
    <source>
        <dbReference type="EMBL" id="TWG01364.1"/>
    </source>
</evidence>